<organism evidence="1 2">
    <name type="scientific">Serratia symbiotica</name>
    <dbReference type="NCBI Taxonomy" id="138074"/>
    <lineage>
        <taxon>Bacteria</taxon>
        <taxon>Pseudomonadati</taxon>
        <taxon>Pseudomonadota</taxon>
        <taxon>Gammaproteobacteria</taxon>
        <taxon>Enterobacterales</taxon>
        <taxon>Yersiniaceae</taxon>
        <taxon>Serratia</taxon>
    </lineage>
</organism>
<dbReference type="AlphaFoldDB" id="A0A455VQW5"/>
<gene>
    <name evidence="1" type="ORF">SSYIS1_19930</name>
</gene>
<evidence type="ECO:0000313" key="1">
    <source>
        <dbReference type="EMBL" id="BBI92325.1"/>
    </source>
</evidence>
<dbReference type="Proteomes" id="UP000324392">
    <property type="component" value="Chromosome"/>
</dbReference>
<evidence type="ECO:0000313" key="2">
    <source>
        <dbReference type="Proteomes" id="UP000324392"/>
    </source>
</evidence>
<protein>
    <submittedName>
        <fullName evidence="1">Uncharacterized protein</fullName>
    </submittedName>
</protein>
<sequence length="37" mass="4113">MLDGFDLRPKAMCSIIPNYPQRMEPLVIAGGYGTFPL</sequence>
<accession>A0A455VQW5</accession>
<name>A0A455VQW5_9GAMM</name>
<dbReference type="EMBL" id="AP019531">
    <property type="protein sequence ID" value="BBI92325.1"/>
    <property type="molecule type" value="Genomic_DNA"/>
</dbReference>
<proteinExistence type="predicted"/>
<reference evidence="1 2" key="1">
    <citation type="submission" date="2019-03" db="EMBL/GenBank/DDBJ databases">
        <title>The genome sequence of Candidatus Serratia symbiotica strain IS.</title>
        <authorList>
            <person name="Nikoh N."/>
            <person name="Koga R."/>
            <person name="Oshima K."/>
            <person name="Hattori M."/>
            <person name="Fukatsu T."/>
        </authorList>
    </citation>
    <scope>NUCLEOTIDE SEQUENCE [LARGE SCALE GENOMIC DNA]</scope>
    <source>
        <strain evidence="1 2">IS</strain>
    </source>
</reference>